<dbReference type="InterPro" id="IPR025857">
    <property type="entry name" value="MacB_PCD"/>
</dbReference>
<feature type="transmembrane region" description="Helical" evidence="6">
    <location>
        <begin position="334"/>
        <end position="362"/>
    </location>
</feature>
<dbReference type="InterPro" id="IPR050250">
    <property type="entry name" value="Macrolide_Exporter_MacB"/>
</dbReference>
<keyword evidence="4 6" id="KW-1133">Transmembrane helix</keyword>
<comment type="subcellular location">
    <subcellularLocation>
        <location evidence="1">Cell membrane</location>
        <topology evidence="1">Multi-pass membrane protein</topology>
    </subcellularLocation>
</comment>
<sequence>MLRNWLLIAWRQLLRHKLYTAINVVGLAIGLSACMMIAVQVRFETGFDSFHAKADRIVRVNRTDQFADMPRLRSNVTALPVAPALATLPEVEDTVRLIPSLAMIIHGGQPFQEGMLRVDPSYARIFDIVFLKGDPSLALAQPGDAVIARSTAAKFFGSDEALGRTLTLDSGRVLRITGVMEDPPVNSRFQASVLTNIATSLSDAGDRDFRRREFSWNNSWLQTYLLLRPGTDPAAVEARFSALLAASVPDYVSPDDANGRYSFTLSLQPLTDIRTDPVAGEPGTPIEVVRGLALIGILVLLIAGINFVNLTTARASLRLREIGVRKTLGARRGGLVAQFLLESVMLSLVAGIVALAATELLLPVVLAALQVVGFIDPFADPVLLVSLLLLPPLLGLIAGLYPALILSRVGASEGVRGAMGIGGKLRSALVVMQFAIAITLAIGALFVLIQTRFAATERLGFDRENVLVIWGALGNSTEPVADARLDALARLPGVLSVAMSAWAPADGSRSSSVYIVPGRIAPATMRVEPVDFGYMKTLGVPLLAGRTFDPAYATDILRADNEGADRPQANVLVSRAALPILGVSRPEDALGLVIRRPALDGNPTGQVLTVVGVVEDIRFGSARGDLDATIFTIDLMQRGTTLVRLAPGDQRATLSAIDELWSRMAPNQPIRRSFLDENIDRLYAADARHGKVIATFAGLAVIIACMGLYGLAAFTAEQRTKEIGIRKVLGASVPDIVRLLVWQFSRPVLLANLIAWPLAWYSVSLWLEGFASRISLNPLVFIGVSLAALVIAWGTVAGHAARVAAETPVRALRYE</sequence>
<feature type="transmembrane region" description="Helical" evidence="6">
    <location>
        <begin position="382"/>
        <end position="406"/>
    </location>
</feature>
<evidence type="ECO:0000256" key="5">
    <source>
        <dbReference type="ARBA" id="ARBA00023136"/>
    </source>
</evidence>
<evidence type="ECO:0000256" key="2">
    <source>
        <dbReference type="ARBA" id="ARBA00022475"/>
    </source>
</evidence>
<evidence type="ECO:0000256" key="1">
    <source>
        <dbReference type="ARBA" id="ARBA00004651"/>
    </source>
</evidence>
<feature type="domain" description="MacB-like periplasmic core" evidence="8">
    <location>
        <begin position="435"/>
        <end position="655"/>
    </location>
</feature>
<dbReference type="EMBL" id="NOXU01000030">
    <property type="protein sequence ID" value="OYQ33607.1"/>
    <property type="molecule type" value="Genomic_DNA"/>
</dbReference>
<feature type="transmembrane region" description="Helical" evidence="6">
    <location>
        <begin position="427"/>
        <end position="449"/>
    </location>
</feature>
<keyword evidence="3 6" id="KW-0812">Transmembrane</keyword>
<dbReference type="AlphaFoldDB" id="A0A255YWJ8"/>
<gene>
    <name evidence="9" type="ORF">CHU95_14615</name>
</gene>
<keyword evidence="5 6" id="KW-0472">Membrane</keyword>
<accession>A0A255YWJ8</accession>
<dbReference type="PROSITE" id="PS51257">
    <property type="entry name" value="PROKAR_LIPOPROTEIN"/>
    <property type="match status" value="1"/>
</dbReference>
<name>A0A255YWJ8_9PROT</name>
<evidence type="ECO:0000256" key="4">
    <source>
        <dbReference type="ARBA" id="ARBA00022989"/>
    </source>
</evidence>
<evidence type="ECO:0000259" key="8">
    <source>
        <dbReference type="Pfam" id="PF12704"/>
    </source>
</evidence>
<dbReference type="RefSeq" id="WP_094457049.1">
    <property type="nucleotide sequence ID" value="NZ_NOXU01000030.1"/>
</dbReference>
<feature type="transmembrane region" description="Helical" evidence="6">
    <location>
        <begin position="779"/>
        <end position="805"/>
    </location>
</feature>
<dbReference type="InterPro" id="IPR003838">
    <property type="entry name" value="ABC3_permease_C"/>
</dbReference>
<feature type="domain" description="ABC3 transporter permease C-terminal" evidence="7">
    <location>
        <begin position="695"/>
        <end position="802"/>
    </location>
</feature>
<protein>
    <recommendedName>
        <fullName evidence="11">ABC transporter permease</fullName>
    </recommendedName>
</protein>
<organism evidence="9 10">
    <name type="scientific">Niveispirillum lacus</name>
    <dbReference type="NCBI Taxonomy" id="1981099"/>
    <lineage>
        <taxon>Bacteria</taxon>
        <taxon>Pseudomonadati</taxon>
        <taxon>Pseudomonadota</taxon>
        <taxon>Alphaproteobacteria</taxon>
        <taxon>Rhodospirillales</taxon>
        <taxon>Azospirillaceae</taxon>
        <taxon>Niveispirillum</taxon>
    </lineage>
</organism>
<evidence type="ECO:0000259" key="7">
    <source>
        <dbReference type="Pfam" id="PF02687"/>
    </source>
</evidence>
<dbReference type="Pfam" id="PF02687">
    <property type="entry name" value="FtsX"/>
    <property type="match status" value="2"/>
</dbReference>
<dbReference type="GO" id="GO:0022857">
    <property type="term" value="F:transmembrane transporter activity"/>
    <property type="evidence" value="ECO:0007669"/>
    <property type="project" value="TreeGrafter"/>
</dbReference>
<dbReference type="OrthoDB" id="127188at2"/>
<dbReference type="Pfam" id="PF12704">
    <property type="entry name" value="MacB_PCD"/>
    <property type="match status" value="2"/>
</dbReference>
<feature type="domain" description="MacB-like periplasmic core" evidence="8">
    <location>
        <begin position="20"/>
        <end position="242"/>
    </location>
</feature>
<proteinExistence type="predicted"/>
<feature type="transmembrane region" description="Helical" evidence="6">
    <location>
        <begin position="21"/>
        <end position="43"/>
    </location>
</feature>
<reference evidence="9 10" key="1">
    <citation type="submission" date="2017-07" db="EMBL/GenBank/DDBJ databases">
        <title>Niveispirillum cyanobacteriorum sp. nov., isolated from cyanobacterial aggregates in a eutrophic lake.</title>
        <authorList>
            <person name="Cai H."/>
        </authorList>
    </citation>
    <scope>NUCLEOTIDE SEQUENCE [LARGE SCALE GENOMIC DNA]</scope>
    <source>
        <strain evidence="10">TH1-14</strain>
    </source>
</reference>
<feature type="transmembrane region" description="Helical" evidence="6">
    <location>
        <begin position="692"/>
        <end position="716"/>
    </location>
</feature>
<keyword evidence="2" id="KW-1003">Cell membrane</keyword>
<dbReference type="Proteomes" id="UP000216998">
    <property type="component" value="Unassembled WGS sequence"/>
</dbReference>
<dbReference type="GO" id="GO:0005886">
    <property type="term" value="C:plasma membrane"/>
    <property type="evidence" value="ECO:0007669"/>
    <property type="project" value="UniProtKB-SubCell"/>
</dbReference>
<dbReference type="PANTHER" id="PTHR30572">
    <property type="entry name" value="MEMBRANE COMPONENT OF TRANSPORTER-RELATED"/>
    <property type="match status" value="1"/>
</dbReference>
<evidence type="ECO:0000313" key="10">
    <source>
        <dbReference type="Proteomes" id="UP000216998"/>
    </source>
</evidence>
<evidence type="ECO:0000256" key="3">
    <source>
        <dbReference type="ARBA" id="ARBA00022692"/>
    </source>
</evidence>
<feature type="domain" description="ABC3 transporter permease C-terminal" evidence="7">
    <location>
        <begin position="294"/>
        <end position="408"/>
    </location>
</feature>
<dbReference type="PANTHER" id="PTHR30572:SF18">
    <property type="entry name" value="ABC-TYPE MACROLIDE FAMILY EXPORT SYSTEM PERMEASE COMPONENT 2"/>
    <property type="match status" value="1"/>
</dbReference>
<evidence type="ECO:0000313" key="9">
    <source>
        <dbReference type="EMBL" id="OYQ33607.1"/>
    </source>
</evidence>
<evidence type="ECO:0000256" key="6">
    <source>
        <dbReference type="SAM" id="Phobius"/>
    </source>
</evidence>
<feature type="transmembrane region" description="Helical" evidence="6">
    <location>
        <begin position="748"/>
        <end position="767"/>
    </location>
</feature>
<feature type="transmembrane region" description="Helical" evidence="6">
    <location>
        <begin position="292"/>
        <end position="313"/>
    </location>
</feature>
<comment type="caution">
    <text evidence="9">The sequence shown here is derived from an EMBL/GenBank/DDBJ whole genome shotgun (WGS) entry which is preliminary data.</text>
</comment>
<keyword evidence="10" id="KW-1185">Reference proteome</keyword>
<evidence type="ECO:0008006" key="11">
    <source>
        <dbReference type="Google" id="ProtNLM"/>
    </source>
</evidence>